<protein>
    <submittedName>
        <fullName evidence="2">Uncharacterized protein</fullName>
    </submittedName>
</protein>
<proteinExistence type="predicted"/>
<name>A0A8H2WIP1_9AGAM</name>
<feature type="compositionally biased region" description="Low complexity" evidence="1">
    <location>
        <begin position="159"/>
        <end position="168"/>
    </location>
</feature>
<gene>
    <name evidence="2" type="ORF">RDB_LOCUS22693</name>
</gene>
<evidence type="ECO:0000313" key="2">
    <source>
        <dbReference type="EMBL" id="CAE6376937.1"/>
    </source>
</evidence>
<feature type="region of interest" description="Disordered" evidence="1">
    <location>
        <begin position="159"/>
        <end position="183"/>
    </location>
</feature>
<accession>A0A8H2WIP1</accession>
<evidence type="ECO:0000256" key="1">
    <source>
        <dbReference type="SAM" id="MobiDB-lite"/>
    </source>
</evidence>
<dbReference type="AlphaFoldDB" id="A0A8H2WIP1"/>
<organism evidence="2 3">
    <name type="scientific">Rhizoctonia solani</name>
    <dbReference type="NCBI Taxonomy" id="456999"/>
    <lineage>
        <taxon>Eukaryota</taxon>
        <taxon>Fungi</taxon>
        <taxon>Dikarya</taxon>
        <taxon>Basidiomycota</taxon>
        <taxon>Agaricomycotina</taxon>
        <taxon>Agaricomycetes</taxon>
        <taxon>Cantharellales</taxon>
        <taxon>Ceratobasidiaceae</taxon>
        <taxon>Rhizoctonia</taxon>
    </lineage>
</organism>
<dbReference type="OrthoDB" id="190846at2759"/>
<sequence length="183" mass="19683">MNVSLKKSMFGLDSILNAEDSDDDSSLILENDSSAQLEIGEGALLPDTPSAVGLPASMQREPVINAPHYESAPENNIQTLSTNGARVNIPVVTDQVVRLIQVDGSHVMHVSNRESMVALGEQLVTGFVARSTLTSDLPTSAGPHVNNHASILRERMSLPPESPSLKLSNQDSEIVDSEHHRDI</sequence>
<dbReference type="EMBL" id="CAJMWR010000432">
    <property type="protein sequence ID" value="CAE6376937.1"/>
    <property type="molecule type" value="Genomic_DNA"/>
</dbReference>
<comment type="caution">
    <text evidence="2">The sequence shown here is derived from an EMBL/GenBank/DDBJ whole genome shotgun (WGS) entry which is preliminary data.</text>
</comment>
<evidence type="ECO:0000313" key="3">
    <source>
        <dbReference type="Proteomes" id="UP000663840"/>
    </source>
</evidence>
<dbReference type="Proteomes" id="UP000663840">
    <property type="component" value="Unassembled WGS sequence"/>
</dbReference>
<reference evidence="2" key="1">
    <citation type="submission" date="2021-01" db="EMBL/GenBank/DDBJ databases">
        <authorList>
            <person name="Kaushik A."/>
        </authorList>
    </citation>
    <scope>NUCLEOTIDE SEQUENCE</scope>
    <source>
        <strain evidence="2">AG1-1A</strain>
    </source>
</reference>